<sequence>MGLPGWIGQSPPTFKHQKGKPVQTLYGDDGKASLIVIVIEFKLVQIGNGSQRKMPVQTLCGDDRKVLAHFGPYNQKREEQLHTIRLKSDILQDNKVDSYTKANGVNGHYQVPRIQDVLGEALPRSREIFLVLINSN</sequence>
<dbReference type="EMBL" id="JTDY01003807">
    <property type="protein sequence ID" value="KOB68980.1"/>
    <property type="molecule type" value="Genomic_DNA"/>
</dbReference>
<name>A0A0L7L0P0_OPEBR</name>
<organism evidence="2 3">
    <name type="scientific">Operophtera brumata</name>
    <name type="common">Winter moth</name>
    <name type="synonym">Phalaena brumata</name>
    <dbReference type="NCBI Taxonomy" id="104452"/>
    <lineage>
        <taxon>Eukaryota</taxon>
        <taxon>Metazoa</taxon>
        <taxon>Ecdysozoa</taxon>
        <taxon>Arthropoda</taxon>
        <taxon>Hexapoda</taxon>
        <taxon>Insecta</taxon>
        <taxon>Pterygota</taxon>
        <taxon>Neoptera</taxon>
        <taxon>Endopterygota</taxon>
        <taxon>Lepidoptera</taxon>
        <taxon>Glossata</taxon>
        <taxon>Ditrysia</taxon>
        <taxon>Geometroidea</taxon>
        <taxon>Geometridae</taxon>
        <taxon>Larentiinae</taxon>
        <taxon>Operophtera</taxon>
    </lineage>
</organism>
<comment type="caution">
    <text evidence="2">The sequence shown here is derived from an EMBL/GenBank/DDBJ whole genome shotgun (WGS) entry which is preliminary data.</text>
</comment>
<proteinExistence type="predicted"/>
<feature type="region of interest" description="Disordered" evidence="1">
    <location>
        <begin position="1"/>
        <end position="21"/>
    </location>
</feature>
<evidence type="ECO:0000313" key="2">
    <source>
        <dbReference type="EMBL" id="KOB68980.1"/>
    </source>
</evidence>
<gene>
    <name evidence="2" type="ORF">OBRU01_09031</name>
</gene>
<protein>
    <submittedName>
        <fullName evidence="2">Dihydropyrimidine dehydrogenase</fullName>
    </submittedName>
</protein>
<reference evidence="2 3" key="1">
    <citation type="journal article" date="2015" name="Genome Biol. Evol.">
        <title>The genome of winter moth (Operophtera brumata) provides a genomic perspective on sexual dimorphism and phenology.</title>
        <authorList>
            <person name="Derks M.F."/>
            <person name="Smit S."/>
            <person name="Salis L."/>
            <person name="Schijlen E."/>
            <person name="Bossers A."/>
            <person name="Mateman C."/>
            <person name="Pijl A.S."/>
            <person name="de Ridder D."/>
            <person name="Groenen M.A."/>
            <person name="Visser M.E."/>
            <person name="Megens H.J."/>
        </authorList>
    </citation>
    <scope>NUCLEOTIDE SEQUENCE [LARGE SCALE GENOMIC DNA]</scope>
    <source>
        <strain evidence="2">WM2013NL</strain>
        <tissue evidence="2">Head and thorax</tissue>
    </source>
</reference>
<evidence type="ECO:0000313" key="3">
    <source>
        <dbReference type="Proteomes" id="UP000037510"/>
    </source>
</evidence>
<keyword evidence="3" id="KW-1185">Reference proteome</keyword>
<dbReference type="AlphaFoldDB" id="A0A0L7L0P0"/>
<evidence type="ECO:0000256" key="1">
    <source>
        <dbReference type="SAM" id="MobiDB-lite"/>
    </source>
</evidence>
<dbReference type="Proteomes" id="UP000037510">
    <property type="component" value="Unassembled WGS sequence"/>
</dbReference>
<dbReference type="STRING" id="104452.A0A0L7L0P0"/>
<accession>A0A0L7L0P0</accession>